<comment type="caution">
    <text evidence="1">The sequence shown here is derived from an EMBL/GenBank/DDBJ whole genome shotgun (WGS) entry which is preliminary data.</text>
</comment>
<sequence length="86" mass="9438">MRIENVGEPAAFKSQIAEMDEAQLVAQSLVQQGAVHAVGFLLKYGCTEQLATDMLASLRENARLLRAEAVRRGKPDLFDSDQTGFN</sequence>
<evidence type="ECO:0000313" key="1">
    <source>
        <dbReference type="EMBL" id="GAP39031.1"/>
    </source>
</evidence>
<dbReference type="EMBL" id="BBYR01000126">
    <property type="protein sequence ID" value="GAP39031.1"/>
    <property type="molecule type" value="Genomic_DNA"/>
</dbReference>
<gene>
    <name evidence="1" type="ORF">ISF6_0558</name>
</gene>
<organism evidence="1 2">
    <name type="scientific">Piscinibacter sakaiensis</name>
    <name type="common">Ideonella sakaiensis</name>
    <dbReference type="NCBI Taxonomy" id="1547922"/>
    <lineage>
        <taxon>Bacteria</taxon>
        <taxon>Pseudomonadati</taxon>
        <taxon>Pseudomonadota</taxon>
        <taxon>Betaproteobacteria</taxon>
        <taxon>Burkholderiales</taxon>
        <taxon>Sphaerotilaceae</taxon>
        <taxon>Piscinibacter</taxon>
    </lineage>
</organism>
<dbReference type="RefSeq" id="WP_231638301.1">
    <property type="nucleotide sequence ID" value="NZ_BBYR01000126.1"/>
</dbReference>
<dbReference type="Proteomes" id="UP000037660">
    <property type="component" value="Unassembled WGS sequence"/>
</dbReference>
<proteinExistence type="predicted"/>
<protein>
    <submittedName>
        <fullName evidence="1">Uncharacterized protein</fullName>
    </submittedName>
</protein>
<keyword evidence="2" id="KW-1185">Reference proteome</keyword>
<name>A0A0K8P8S1_PISS1</name>
<evidence type="ECO:0000313" key="2">
    <source>
        <dbReference type="Proteomes" id="UP000037660"/>
    </source>
</evidence>
<reference evidence="2" key="1">
    <citation type="submission" date="2015-07" db="EMBL/GenBank/DDBJ databases">
        <title>Discovery of a poly(ethylene terephthalate assimilation.</title>
        <authorList>
            <person name="Yoshida S."/>
            <person name="Hiraga K."/>
            <person name="Takehana T."/>
            <person name="Taniguchi I."/>
            <person name="Yamaji H."/>
            <person name="Maeda Y."/>
            <person name="Toyohara K."/>
            <person name="Miyamoto K."/>
            <person name="Kimura Y."/>
            <person name="Oda K."/>
        </authorList>
    </citation>
    <scope>NUCLEOTIDE SEQUENCE [LARGE SCALE GENOMIC DNA]</scope>
    <source>
        <strain evidence="2">NBRC 110686 / TISTR 2288 / 201-F6</strain>
    </source>
</reference>
<accession>A0A0K8P8S1</accession>
<reference evidence="1 2" key="2">
    <citation type="journal article" date="2016" name="Science">
        <title>A bacterium that degrades and assimilates poly(ethylene terephthalate).</title>
        <authorList>
            <person name="Yoshida S."/>
            <person name="Hiraga K."/>
            <person name="Takehana T."/>
            <person name="Taniguchi I."/>
            <person name="Yamaji H."/>
            <person name="Maeda Y."/>
            <person name="Toyohara K."/>
            <person name="Miyamoto K."/>
            <person name="Kimura Y."/>
            <person name="Oda K."/>
        </authorList>
    </citation>
    <scope>NUCLEOTIDE SEQUENCE [LARGE SCALE GENOMIC DNA]</scope>
    <source>
        <strain evidence="2">NBRC 110686 / TISTR 2288 / 201-F6</strain>
    </source>
</reference>
<dbReference type="AlphaFoldDB" id="A0A0K8P8S1"/>